<dbReference type="AlphaFoldDB" id="A0A8T2JF07"/>
<evidence type="ECO:0000256" key="2">
    <source>
        <dbReference type="ARBA" id="ARBA00022475"/>
    </source>
</evidence>
<feature type="transmembrane region" description="Helical" evidence="11">
    <location>
        <begin position="195"/>
        <end position="220"/>
    </location>
</feature>
<dbReference type="GO" id="GO:0004984">
    <property type="term" value="F:olfactory receptor activity"/>
    <property type="evidence" value="ECO:0007669"/>
    <property type="project" value="InterPro"/>
</dbReference>
<dbReference type="EMBL" id="JAACNH010000006">
    <property type="protein sequence ID" value="KAG8441171.1"/>
    <property type="molecule type" value="Genomic_DNA"/>
</dbReference>
<dbReference type="SUPFAM" id="SSF81321">
    <property type="entry name" value="Family A G protein-coupled receptor-like"/>
    <property type="match status" value="1"/>
</dbReference>
<feature type="transmembrane region" description="Helical" evidence="11">
    <location>
        <begin position="60"/>
        <end position="78"/>
    </location>
</feature>
<dbReference type="GO" id="GO:0005886">
    <property type="term" value="C:plasma membrane"/>
    <property type="evidence" value="ECO:0007669"/>
    <property type="project" value="UniProtKB-SubCell"/>
</dbReference>
<accession>A0A8T2JF07</accession>
<keyword evidence="8 10" id="KW-0675">Receptor</keyword>
<evidence type="ECO:0000256" key="5">
    <source>
        <dbReference type="ARBA" id="ARBA00022989"/>
    </source>
</evidence>
<dbReference type="PRINTS" id="PR00245">
    <property type="entry name" value="OLFACTORYR"/>
</dbReference>
<organism evidence="13 14">
    <name type="scientific">Hymenochirus boettgeri</name>
    <name type="common">Congo dwarf clawed frog</name>
    <dbReference type="NCBI Taxonomy" id="247094"/>
    <lineage>
        <taxon>Eukaryota</taxon>
        <taxon>Metazoa</taxon>
        <taxon>Chordata</taxon>
        <taxon>Craniata</taxon>
        <taxon>Vertebrata</taxon>
        <taxon>Euteleostomi</taxon>
        <taxon>Amphibia</taxon>
        <taxon>Batrachia</taxon>
        <taxon>Anura</taxon>
        <taxon>Pipoidea</taxon>
        <taxon>Pipidae</taxon>
        <taxon>Pipinae</taxon>
        <taxon>Hymenochirus</taxon>
    </lineage>
</organism>
<dbReference type="CDD" id="cd13954">
    <property type="entry name" value="7tmA_OR"/>
    <property type="match status" value="1"/>
</dbReference>
<dbReference type="FunFam" id="1.20.1070.10:FF:000008">
    <property type="entry name" value="Olfactory receptor"/>
    <property type="match status" value="1"/>
</dbReference>
<dbReference type="PRINTS" id="PR00237">
    <property type="entry name" value="GPCRRHODOPSN"/>
</dbReference>
<keyword evidence="4 11" id="KW-0552">Olfaction</keyword>
<evidence type="ECO:0000313" key="13">
    <source>
        <dbReference type="EMBL" id="KAG8441171.1"/>
    </source>
</evidence>
<comment type="caution">
    <text evidence="13">The sequence shown here is derived from an EMBL/GenBank/DDBJ whole genome shotgun (WGS) entry which is preliminary data.</text>
</comment>
<evidence type="ECO:0000256" key="3">
    <source>
        <dbReference type="ARBA" id="ARBA00022692"/>
    </source>
</evidence>
<keyword evidence="5 11" id="KW-1133">Transmembrane helix</keyword>
<dbReference type="Gene3D" id="1.20.1070.10">
    <property type="entry name" value="Rhodopsin 7-helix transmembrane proteins"/>
    <property type="match status" value="1"/>
</dbReference>
<dbReference type="GO" id="GO:0004930">
    <property type="term" value="F:G protein-coupled receptor activity"/>
    <property type="evidence" value="ECO:0007669"/>
    <property type="project" value="UniProtKB-KW"/>
</dbReference>
<dbReference type="PANTHER" id="PTHR26452">
    <property type="entry name" value="OLFACTORY RECEPTOR"/>
    <property type="match status" value="1"/>
</dbReference>
<dbReference type="PROSITE" id="PS50262">
    <property type="entry name" value="G_PROTEIN_RECEP_F1_2"/>
    <property type="match status" value="1"/>
</dbReference>
<comment type="similarity">
    <text evidence="10">Belongs to the G-protein coupled receptor 1 family.</text>
</comment>
<keyword evidence="14" id="KW-1185">Reference proteome</keyword>
<dbReference type="InterPro" id="IPR017452">
    <property type="entry name" value="GPCR_Rhodpsn_7TM"/>
</dbReference>
<dbReference type="PROSITE" id="PS00237">
    <property type="entry name" value="G_PROTEIN_RECEP_F1_1"/>
    <property type="match status" value="1"/>
</dbReference>
<evidence type="ECO:0000256" key="9">
    <source>
        <dbReference type="ARBA" id="ARBA00023224"/>
    </source>
</evidence>
<evidence type="ECO:0000256" key="6">
    <source>
        <dbReference type="ARBA" id="ARBA00023040"/>
    </source>
</evidence>
<dbReference type="Proteomes" id="UP000812440">
    <property type="component" value="Chromosome 3"/>
</dbReference>
<protein>
    <recommendedName>
        <fullName evidence="11">Olfactory receptor</fullName>
    </recommendedName>
</protein>
<feature type="domain" description="G-protein coupled receptors family 1 profile" evidence="12">
    <location>
        <begin position="41"/>
        <end position="289"/>
    </location>
</feature>
<dbReference type="OrthoDB" id="9898717at2759"/>
<sequence length="309" mass="34957">MEENESVTLHKFTLVAFSRVTYINISIFIGILIMYLLVVLGNLAIATLICLVYKLHTPMYFFLCNLAVQDIVYVSTTMPKLMDIIATGDNGISFAGCITQIFVFDFCVLTEFYLLVTMAYDRYVAICLPLRYSLIMEKRACALMALASWVAGAINSMLFTLLISNLSFCKLREINHFFCDPESLMKLSCSDTTTILNIVFVEGIVFCFLLSIILTSYAFIISTILKIQTSAGKQKAFSRCSSHLTTVILFFGTAISLYLKPEAEYSPELDKLLSLLYVVLVPLLNPIVYSFRNKQVWMSAKEFFDKFSK</sequence>
<feature type="transmembrane region" description="Helical" evidence="11">
    <location>
        <begin position="272"/>
        <end position="291"/>
    </location>
</feature>
<evidence type="ECO:0000256" key="7">
    <source>
        <dbReference type="ARBA" id="ARBA00023136"/>
    </source>
</evidence>
<evidence type="ECO:0000256" key="8">
    <source>
        <dbReference type="ARBA" id="ARBA00023170"/>
    </source>
</evidence>
<dbReference type="InterPro" id="IPR000276">
    <property type="entry name" value="GPCR_Rhodpsn"/>
</dbReference>
<keyword evidence="6 10" id="KW-0297">G-protein coupled receptor</keyword>
<feature type="transmembrane region" description="Helical" evidence="11">
    <location>
        <begin position="241"/>
        <end position="260"/>
    </location>
</feature>
<dbReference type="InterPro" id="IPR000725">
    <property type="entry name" value="Olfact_rcpt"/>
</dbReference>
<feature type="transmembrane region" description="Helical" evidence="11">
    <location>
        <begin position="20"/>
        <end position="53"/>
    </location>
</feature>
<dbReference type="InterPro" id="IPR050516">
    <property type="entry name" value="Olfactory_GPCR"/>
</dbReference>
<feature type="transmembrane region" description="Helical" evidence="11">
    <location>
        <begin position="141"/>
        <end position="163"/>
    </location>
</feature>
<keyword evidence="11" id="KW-0716">Sensory transduction</keyword>
<proteinExistence type="inferred from homology"/>
<name>A0A8T2JF07_9PIPI</name>
<evidence type="ECO:0000313" key="14">
    <source>
        <dbReference type="Proteomes" id="UP000812440"/>
    </source>
</evidence>
<feature type="transmembrane region" description="Helical" evidence="11">
    <location>
        <begin position="98"/>
        <end position="120"/>
    </location>
</feature>
<keyword evidence="3 10" id="KW-0812">Transmembrane</keyword>
<keyword evidence="7 11" id="KW-0472">Membrane</keyword>
<evidence type="ECO:0000256" key="4">
    <source>
        <dbReference type="ARBA" id="ARBA00022725"/>
    </source>
</evidence>
<keyword evidence="9 10" id="KW-0807">Transducer</keyword>
<reference evidence="13" key="1">
    <citation type="thesis" date="2020" institute="ProQuest LLC" country="789 East Eisenhower Parkway, Ann Arbor, MI, USA">
        <title>Comparative Genomics and Chromosome Evolution.</title>
        <authorList>
            <person name="Mudd A.B."/>
        </authorList>
    </citation>
    <scope>NUCLEOTIDE SEQUENCE</scope>
    <source>
        <strain evidence="13">Female2</strain>
        <tissue evidence="13">Blood</tissue>
    </source>
</reference>
<evidence type="ECO:0000259" key="12">
    <source>
        <dbReference type="PROSITE" id="PS50262"/>
    </source>
</evidence>
<keyword evidence="2 11" id="KW-1003">Cell membrane</keyword>
<evidence type="ECO:0000256" key="1">
    <source>
        <dbReference type="ARBA" id="ARBA00004651"/>
    </source>
</evidence>
<gene>
    <name evidence="13" type="ORF">GDO86_006784</name>
</gene>
<comment type="subcellular location">
    <subcellularLocation>
        <location evidence="1 11">Cell membrane</location>
        <topology evidence="1 11">Multi-pass membrane protein</topology>
    </subcellularLocation>
</comment>
<dbReference type="Pfam" id="PF13853">
    <property type="entry name" value="7tm_4"/>
    <property type="match status" value="1"/>
</dbReference>
<evidence type="ECO:0000256" key="10">
    <source>
        <dbReference type="RuleBase" id="RU000688"/>
    </source>
</evidence>
<evidence type="ECO:0000256" key="11">
    <source>
        <dbReference type="RuleBase" id="RU363047"/>
    </source>
</evidence>